<dbReference type="Proteomes" id="UP000740926">
    <property type="component" value="Unassembled WGS sequence"/>
</dbReference>
<name>A0A9P6XU19_9FUNG</name>
<comment type="caution">
    <text evidence="1">The sequence shown here is derived from an EMBL/GenBank/DDBJ whole genome shotgun (WGS) entry which is preliminary data.</text>
</comment>
<evidence type="ECO:0000313" key="2">
    <source>
        <dbReference type="Proteomes" id="UP000740926"/>
    </source>
</evidence>
<gene>
    <name evidence="1" type="ORF">G6F50_016335</name>
</gene>
<proteinExistence type="predicted"/>
<dbReference type="EMBL" id="JAANIU010010131">
    <property type="protein sequence ID" value="KAG1532142.1"/>
    <property type="molecule type" value="Genomic_DNA"/>
</dbReference>
<sequence>MRTGSPWQVPIARDQGAVTGGHAIEHPVARGLLQQRQRGDLEDVVRTGAQRDPVHRHAVAFRLGRLQVETVGVGIAGQRLGRGQHGRARRLGHAQRVFIGRQLDDAGRIQPELAGQFFNGLARLVGRDGADVRGSNEGLGCGGHGVEAHGAG</sequence>
<evidence type="ECO:0000313" key="1">
    <source>
        <dbReference type="EMBL" id="KAG1532142.1"/>
    </source>
</evidence>
<accession>A0A9P6XU19</accession>
<protein>
    <submittedName>
        <fullName evidence="1">Uncharacterized protein</fullName>
    </submittedName>
</protein>
<reference evidence="1 2" key="1">
    <citation type="journal article" date="2020" name="Microb. Genom.">
        <title>Genetic diversity of clinical and environmental Mucorales isolates obtained from an investigation of mucormycosis cases among solid organ transplant recipients.</title>
        <authorList>
            <person name="Nguyen M.H."/>
            <person name="Kaul D."/>
            <person name="Muto C."/>
            <person name="Cheng S.J."/>
            <person name="Richter R.A."/>
            <person name="Bruno V.M."/>
            <person name="Liu G."/>
            <person name="Beyhan S."/>
            <person name="Sundermann A.J."/>
            <person name="Mounaud S."/>
            <person name="Pasculle A.W."/>
            <person name="Nierman W.C."/>
            <person name="Driscoll E."/>
            <person name="Cumbie R."/>
            <person name="Clancy C.J."/>
            <person name="Dupont C.L."/>
        </authorList>
    </citation>
    <scope>NUCLEOTIDE SEQUENCE [LARGE SCALE GENOMIC DNA]</scope>
    <source>
        <strain evidence="1 2">GL24</strain>
    </source>
</reference>
<organism evidence="1 2">
    <name type="scientific">Rhizopus delemar</name>
    <dbReference type="NCBI Taxonomy" id="936053"/>
    <lineage>
        <taxon>Eukaryota</taxon>
        <taxon>Fungi</taxon>
        <taxon>Fungi incertae sedis</taxon>
        <taxon>Mucoromycota</taxon>
        <taxon>Mucoromycotina</taxon>
        <taxon>Mucoromycetes</taxon>
        <taxon>Mucorales</taxon>
        <taxon>Mucorineae</taxon>
        <taxon>Rhizopodaceae</taxon>
        <taxon>Rhizopus</taxon>
    </lineage>
</organism>
<keyword evidence="2" id="KW-1185">Reference proteome</keyword>
<dbReference type="AlphaFoldDB" id="A0A9P6XU19"/>